<sequence length="185" mass="20680">MLQRLFGRRNPHPEAASRLYEAAVRQAREPVFYRGFHIPDTLDGRFELISLHVFLILHRLKDQREQTDELAQALFDTMFADMDRSLREMGAGDLGVGPRVKKMAQAFYGRIAAYDAGLAAENGRLEEAVRRNLYGTVDDPGSAAVAAMSGYMRRQADILRGQDLRHIAAGQVRFAEPATQSASES</sequence>
<proteinExistence type="inferred from homology"/>
<reference evidence="4 5" key="1">
    <citation type="submission" date="2018-07" db="EMBL/GenBank/DDBJ databases">
        <title>Venubactetium sediminum gen. nov., sp. nov., isolated from a marine solar saltern.</title>
        <authorList>
            <person name="Wang S."/>
        </authorList>
    </citation>
    <scope>NUCLEOTIDE SEQUENCE [LARGE SCALE GENOMIC DNA]</scope>
    <source>
        <strain evidence="4 5">WD2A32</strain>
    </source>
</reference>
<protein>
    <recommendedName>
        <fullName evidence="3">Ubiquinol-cytochrome c chaperone domain-containing protein</fullName>
    </recommendedName>
</protein>
<keyword evidence="5" id="KW-1185">Reference proteome</keyword>
<gene>
    <name evidence="4" type="ORF">DRB17_01045</name>
</gene>
<name>A0A369TEK9_9PROT</name>
<comment type="caution">
    <text evidence="4">The sequence shown here is derived from an EMBL/GenBank/DDBJ whole genome shotgun (WGS) entry which is preliminary data.</text>
</comment>
<organism evidence="4 5">
    <name type="scientific">Ferruginivarius sediminum</name>
    <dbReference type="NCBI Taxonomy" id="2661937"/>
    <lineage>
        <taxon>Bacteria</taxon>
        <taxon>Pseudomonadati</taxon>
        <taxon>Pseudomonadota</taxon>
        <taxon>Alphaproteobacteria</taxon>
        <taxon>Rhodospirillales</taxon>
        <taxon>Rhodospirillaceae</taxon>
        <taxon>Ferruginivarius</taxon>
    </lineage>
</organism>
<dbReference type="PIRSF" id="PIRSF032079">
    <property type="entry name" value="UCP032079"/>
    <property type="match status" value="1"/>
</dbReference>
<evidence type="ECO:0000313" key="4">
    <source>
        <dbReference type="EMBL" id="RDD63791.1"/>
    </source>
</evidence>
<accession>A0A369TEK9</accession>
<evidence type="ECO:0000256" key="1">
    <source>
        <dbReference type="ARBA" id="ARBA00006407"/>
    </source>
</evidence>
<dbReference type="InterPro" id="IPR021150">
    <property type="entry name" value="Ubiq_cyt_c_chap"/>
</dbReference>
<dbReference type="EMBL" id="QPMH01000001">
    <property type="protein sequence ID" value="RDD63791.1"/>
    <property type="molecule type" value="Genomic_DNA"/>
</dbReference>
<feature type="domain" description="Ubiquinol-cytochrome c chaperone" evidence="3">
    <location>
        <begin position="36"/>
        <end position="174"/>
    </location>
</feature>
<evidence type="ECO:0000259" key="3">
    <source>
        <dbReference type="Pfam" id="PF03981"/>
    </source>
</evidence>
<comment type="similarity">
    <text evidence="2">Belongs to the UPF0174 family.</text>
</comment>
<dbReference type="PANTHER" id="PTHR12184">
    <property type="entry name" value="UBIQUINOL-CYTOCHROME C REDUCTASE COMPLEX ASSEMBLY FACTOR 1 FAMILY MEMBER"/>
    <property type="match status" value="1"/>
</dbReference>
<dbReference type="InterPro" id="IPR014569">
    <property type="entry name" value="Ubq_cyt-c_CBP3-rel"/>
</dbReference>
<dbReference type="InterPro" id="IPR007129">
    <property type="entry name" value="Ubiqinol_cyt_c_chaperone_CPB3"/>
</dbReference>
<dbReference type="Proteomes" id="UP000253941">
    <property type="component" value="Unassembled WGS sequence"/>
</dbReference>
<dbReference type="AlphaFoldDB" id="A0A369TEK9"/>
<comment type="similarity">
    <text evidence="1">Belongs to the CBP3 family.</text>
</comment>
<dbReference type="PANTHER" id="PTHR12184:SF1">
    <property type="entry name" value="UBIQUINOL-CYTOCHROME-C REDUCTASE COMPLEX ASSEMBLY FACTOR 1"/>
    <property type="match status" value="1"/>
</dbReference>
<dbReference type="Pfam" id="PF03981">
    <property type="entry name" value="Ubiq_cyt_C_chap"/>
    <property type="match status" value="1"/>
</dbReference>
<evidence type="ECO:0000313" key="5">
    <source>
        <dbReference type="Proteomes" id="UP000253941"/>
    </source>
</evidence>
<evidence type="ECO:0000256" key="2">
    <source>
        <dbReference type="ARBA" id="ARBA00006436"/>
    </source>
</evidence>